<dbReference type="InterPro" id="IPR036736">
    <property type="entry name" value="ACP-like_sf"/>
</dbReference>
<gene>
    <name evidence="2" type="ORF">TPSB3V08_LOCUS606</name>
</gene>
<dbReference type="PROSITE" id="PS50075">
    <property type="entry name" value="CARRIER"/>
    <property type="match status" value="1"/>
</dbReference>
<protein>
    <recommendedName>
        <fullName evidence="1">Carrier domain-containing protein</fullName>
    </recommendedName>
</protein>
<evidence type="ECO:0000313" key="2">
    <source>
        <dbReference type="EMBL" id="CAD7396298.1"/>
    </source>
</evidence>
<dbReference type="AlphaFoldDB" id="A0A7R9CIB5"/>
<dbReference type="Pfam" id="PF00550">
    <property type="entry name" value="PP-binding"/>
    <property type="match status" value="1"/>
</dbReference>
<proteinExistence type="predicted"/>
<feature type="domain" description="Carrier" evidence="1">
    <location>
        <begin position="1"/>
        <end position="58"/>
    </location>
</feature>
<evidence type="ECO:0000259" key="1">
    <source>
        <dbReference type="PROSITE" id="PS50075"/>
    </source>
</evidence>
<dbReference type="EMBL" id="OD000189">
    <property type="protein sequence ID" value="CAD7396298.1"/>
    <property type="molecule type" value="Genomic_DNA"/>
</dbReference>
<organism evidence="2">
    <name type="scientific">Timema poppense</name>
    <name type="common">Walking stick</name>
    <dbReference type="NCBI Taxonomy" id="170557"/>
    <lineage>
        <taxon>Eukaryota</taxon>
        <taxon>Metazoa</taxon>
        <taxon>Ecdysozoa</taxon>
        <taxon>Arthropoda</taxon>
        <taxon>Hexapoda</taxon>
        <taxon>Insecta</taxon>
        <taxon>Pterygota</taxon>
        <taxon>Neoptera</taxon>
        <taxon>Polyneoptera</taxon>
        <taxon>Phasmatodea</taxon>
        <taxon>Timematodea</taxon>
        <taxon>Timematoidea</taxon>
        <taxon>Timematidae</taxon>
        <taxon>Timema</taxon>
    </lineage>
</organism>
<sequence length="82" mass="9098">MNEQLGLDLIISDLFSHSLLAARLLSEMNEQLGLDLIITDLFSHPTVYSMAGFIDDPQVTNGETVKLDLNAEVERHDQGKSL</sequence>
<dbReference type="Gene3D" id="1.10.1200.10">
    <property type="entry name" value="ACP-like"/>
    <property type="match status" value="1"/>
</dbReference>
<accession>A0A7R9CIB5</accession>
<reference evidence="2" key="1">
    <citation type="submission" date="2020-11" db="EMBL/GenBank/DDBJ databases">
        <authorList>
            <person name="Tran Van P."/>
        </authorList>
    </citation>
    <scope>NUCLEOTIDE SEQUENCE</scope>
</reference>
<dbReference type="InterPro" id="IPR009081">
    <property type="entry name" value="PP-bd_ACP"/>
</dbReference>
<dbReference type="SUPFAM" id="SSF47336">
    <property type="entry name" value="ACP-like"/>
    <property type="match status" value="1"/>
</dbReference>
<name>A0A7R9CIB5_TIMPO</name>